<comment type="caution">
    <text evidence="2">The sequence shown here is derived from an EMBL/GenBank/DDBJ whole genome shotgun (WGS) entry which is preliminary data.</text>
</comment>
<evidence type="ECO:0000313" key="3">
    <source>
        <dbReference type="Proteomes" id="UP001597068"/>
    </source>
</evidence>
<accession>A0ABW3GFT7</accession>
<reference evidence="3" key="1">
    <citation type="journal article" date="2019" name="Int. J. Syst. Evol. Microbiol.">
        <title>The Global Catalogue of Microorganisms (GCM) 10K type strain sequencing project: providing services to taxonomists for standard genome sequencing and annotation.</title>
        <authorList>
            <consortium name="The Broad Institute Genomics Platform"/>
            <consortium name="The Broad Institute Genome Sequencing Center for Infectious Disease"/>
            <person name="Wu L."/>
            <person name="Ma J."/>
        </authorList>
    </citation>
    <scope>NUCLEOTIDE SEQUENCE [LARGE SCALE GENOMIC DNA]</scope>
    <source>
        <strain evidence="3">CCUG 50873</strain>
    </source>
</reference>
<keyword evidence="1" id="KW-0472">Membrane</keyword>
<dbReference type="EMBL" id="JBHTIL010000006">
    <property type="protein sequence ID" value="MFD0927875.1"/>
    <property type="molecule type" value="Genomic_DNA"/>
</dbReference>
<evidence type="ECO:0000313" key="2">
    <source>
        <dbReference type="EMBL" id="MFD0927875.1"/>
    </source>
</evidence>
<proteinExistence type="predicted"/>
<protein>
    <submittedName>
        <fullName evidence="2">Uncharacterized protein</fullName>
    </submittedName>
</protein>
<keyword evidence="3" id="KW-1185">Reference proteome</keyword>
<dbReference type="Proteomes" id="UP001597068">
    <property type="component" value="Unassembled WGS sequence"/>
</dbReference>
<name>A0ABW3GFT7_9NOCA</name>
<evidence type="ECO:0000256" key="1">
    <source>
        <dbReference type="SAM" id="Phobius"/>
    </source>
</evidence>
<organism evidence="2 3">
    <name type="scientific">Williamsia deligens</name>
    <dbReference type="NCBI Taxonomy" id="321325"/>
    <lineage>
        <taxon>Bacteria</taxon>
        <taxon>Bacillati</taxon>
        <taxon>Actinomycetota</taxon>
        <taxon>Actinomycetes</taxon>
        <taxon>Mycobacteriales</taxon>
        <taxon>Nocardiaceae</taxon>
        <taxon>Williamsia</taxon>
    </lineage>
</organism>
<keyword evidence="1" id="KW-1133">Transmembrane helix</keyword>
<keyword evidence="1" id="KW-0812">Transmembrane</keyword>
<gene>
    <name evidence="2" type="ORF">ACFQ04_19220</name>
</gene>
<feature type="transmembrane region" description="Helical" evidence="1">
    <location>
        <begin position="31"/>
        <end position="47"/>
    </location>
</feature>
<sequence>MWWKIALAVVAVWLLFGLIVALVKGVAALAVVALVVIGAVSVVRWFTRAGRADVADPSV</sequence>
<dbReference type="RefSeq" id="WP_253648332.1">
    <property type="nucleotide sequence ID" value="NZ_BAAAMO010000001.1"/>
</dbReference>